<dbReference type="OrthoDB" id="4794315at2"/>
<dbReference type="RefSeq" id="WP_038370166.1">
    <property type="nucleotide sequence ID" value="NZ_BAAAOW010000001.1"/>
</dbReference>
<evidence type="ECO:0000313" key="2">
    <source>
        <dbReference type="EMBL" id="EWS82684.1"/>
    </source>
</evidence>
<dbReference type="STRING" id="396014.BF93_06575"/>
<accession>Z9JWX3</accession>
<dbReference type="HOGENOM" id="CLU_1591435_0_0_11"/>
<protein>
    <recommendedName>
        <fullName evidence="4">Prepilin type IV endopeptidase peptidase domain-containing protein</fullName>
    </recommendedName>
</protein>
<feature type="transmembrane region" description="Helical" evidence="1">
    <location>
        <begin position="145"/>
        <end position="164"/>
    </location>
</feature>
<dbReference type="Proteomes" id="UP000023067">
    <property type="component" value="Unassembled WGS sequence"/>
</dbReference>
<dbReference type="AlphaFoldDB" id="Z9JWX3"/>
<proteinExistence type="predicted"/>
<dbReference type="EMBL" id="JDYK01000002">
    <property type="protein sequence ID" value="EWS82684.1"/>
    <property type="molecule type" value="Genomic_DNA"/>
</dbReference>
<comment type="caution">
    <text evidence="2">The sequence shown here is derived from an EMBL/GenBank/DDBJ whole genome shotgun (WGS) entry which is preliminary data.</text>
</comment>
<sequence length="169" mass="16748">MPSPELPALCVLLLVFCPQAVALAWIDGREHRLPNRRVALLTGSTAAALGLLAVLRPDLRSPLGTAAVLALVCAVAGIGVALLAPQLIGMGDAKTAPVVVLMSATLGPYVLVAAVLGVLLLAGAAGAAAWAVTRRADARFAVGPVLLAGPFLGLLASPLVAVALGSSAA</sequence>
<feature type="transmembrane region" description="Helical" evidence="1">
    <location>
        <begin position="38"/>
        <end position="55"/>
    </location>
</feature>
<evidence type="ECO:0008006" key="4">
    <source>
        <dbReference type="Google" id="ProtNLM"/>
    </source>
</evidence>
<evidence type="ECO:0000313" key="3">
    <source>
        <dbReference type="Proteomes" id="UP000023067"/>
    </source>
</evidence>
<reference evidence="2 3" key="1">
    <citation type="submission" date="2014-02" db="EMBL/GenBank/DDBJ databases">
        <title>Genome sequence of Brachybacterium phenoliresistens strain W13A50.</title>
        <authorList>
            <person name="Wang X."/>
        </authorList>
    </citation>
    <scope>NUCLEOTIDE SEQUENCE [LARGE SCALE GENOMIC DNA]</scope>
    <source>
        <strain evidence="2 3">W13A50</strain>
    </source>
</reference>
<evidence type="ECO:0000256" key="1">
    <source>
        <dbReference type="SAM" id="Phobius"/>
    </source>
</evidence>
<feature type="transmembrane region" description="Helical" evidence="1">
    <location>
        <begin position="67"/>
        <end position="88"/>
    </location>
</feature>
<keyword evidence="1" id="KW-0472">Membrane</keyword>
<organism evidence="2 3">
    <name type="scientific">Brachybacterium phenoliresistens</name>
    <dbReference type="NCBI Taxonomy" id="396014"/>
    <lineage>
        <taxon>Bacteria</taxon>
        <taxon>Bacillati</taxon>
        <taxon>Actinomycetota</taxon>
        <taxon>Actinomycetes</taxon>
        <taxon>Micrococcales</taxon>
        <taxon>Dermabacteraceae</taxon>
        <taxon>Brachybacterium</taxon>
    </lineage>
</organism>
<keyword evidence="3" id="KW-1185">Reference proteome</keyword>
<gene>
    <name evidence="2" type="ORF">BF93_06575</name>
</gene>
<keyword evidence="1" id="KW-1133">Transmembrane helix</keyword>
<name>Z9JWX3_9MICO</name>
<keyword evidence="1" id="KW-0812">Transmembrane</keyword>
<feature type="transmembrane region" description="Helical" evidence="1">
    <location>
        <begin position="108"/>
        <end position="133"/>
    </location>
</feature>
<dbReference type="PATRIC" id="fig|396014.3.peg.307"/>
<dbReference type="eggNOG" id="ENOG50308YG">
    <property type="taxonomic scope" value="Bacteria"/>
</dbReference>